<dbReference type="RefSeq" id="WP_137641554.1">
    <property type="nucleotide sequence ID" value="NZ_BJEA01000001.1"/>
</dbReference>
<evidence type="ECO:0000259" key="2">
    <source>
        <dbReference type="Pfam" id="PF13439"/>
    </source>
</evidence>
<keyword evidence="3" id="KW-0328">Glycosyltransferase</keyword>
<sequence length="343" mass="39193">MKKVLHLLASDKYGGAESIAIDIIQSLKDQYEFAYASPAGLIDKTLFKVGIKHVVLDYHHLVSFVRAVKMFEPEIIHAHDFKSSFLAHLLFRKIPIILHIHQAPEWQMTTNWKSRCFRYIANRSFKVIYVSDWARASYIYQDKVKKACVIKNGLKLSQIHELALRSNVKSYDVLFVGRLEHVKQPEVFLKIVKKVLKSHPHLKIGILGEGSEFAVISEKTQHDQQIDVLGFKDNPYPYMLHSKVILSTSVSDAFGLTMVEAAFLGAIPVAPNVGGIADTAQGVGGLIYHSQKEAVEILNRLFNDQKYLDERLSRLSTINFDFYDERRYMGDIRKVYKEVLRNG</sequence>
<feature type="domain" description="Glycosyl transferase family 1" evidence="1">
    <location>
        <begin position="165"/>
        <end position="307"/>
    </location>
</feature>
<organism evidence="3 4">
    <name type="scientific">Lactiplantibacillus modestisalitolerans</name>
    <dbReference type="NCBI Taxonomy" id="1457219"/>
    <lineage>
        <taxon>Bacteria</taxon>
        <taxon>Bacillati</taxon>
        <taxon>Bacillota</taxon>
        <taxon>Bacilli</taxon>
        <taxon>Lactobacillales</taxon>
        <taxon>Lactobacillaceae</taxon>
        <taxon>Lactiplantibacillus</taxon>
    </lineage>
</organism>
<feature type="domain" description="Glycosyltransferase subfamily 4-like N-terminal" evidence="2">
    <location>
        <begin position="45"/>
        <end position="156"/>
    </location>
</feature>
<dbReference type="Gene3D" id="3.40.50.2000">
    <property type="entry name" value="Glycogen Phosphorylase B"/>
    <property type="match status" value="2"/>
</dbReference>
<dbReference type="EC" id="2.4.-.-" evidence="3"/>
<dbReference type="PANTHER" id="PTHR45947">
    <property type="entry name" value="SULFOQUINOVOSYL TRANSFERASE SQD2"/>
    <property type="match status" value="1"/>
</dbReference>
<keyword evidence="4" id="KW-1185">Reference proteome</keyword>
<dbReference type="SUPFAM" id="SSF53756">
    <property type="entry name" value="UDP-Glycosyltransferase/glycogen phosphorylase"/>
    <property type="match status" value="1"/>
</dbReference>
<gene>
    <name evidence="3" type="ORF">ACFFLI_08150</name>
</gene>
<comment type="caution">
    <text evidence="3">The sequence shown here is derived from an EMBL/GenBank/DDBJ whole genome shotgun (WGS) entry which is preliminary data.</text>
</comment>
<dbReference type="Pfam" id="PF00534">
    <property type="entry name" value="Glycos_transf_1"/>
    <property type="match status" value="1"/>
</dbReference>
<dbReference type="EMBL" id="JBHLZY010000020">
    <property type="protein sequence ID" value="MFB9769833.1"/>
    <property type="molecule type" value="Genomic_DNA"/>
</dbReference>
<dbReference type="InterPro" id="IPR050194">
    <property type="entry name" value="Glycosyltransferase_grp1"/>
</dbReference>
<evidence type="ECO:0000313" key="4">
    <source>
        <dbReference type="Proteomes" id="UP001589691"/>
    </source>
</evidence>
<keyword evidence="3" id="KW-0808">Transferase</keyword>
<dbReference type="InterPro" id="IPR028098">
    <property type="entry name" value="Glyco_trans_4-like_N"/>
</dbReference>
<dbReference type="Proteomes" id="UP001589691">
    <property type="component" value="Unassembled WGS sequence"/>
</dbReference>
<evidence type="ECO:0000313" key="3">
    <source>
        <dbReference type="EMBL" id="MFB9769833.1"/>
    </source>
</evidence>
<dbReference type="CDD" id="cd03811">
    <property type="entry name" value="GT4_GT28_WabH-like"/>
    <property type="match status" value="1"/>
</dbReference>
<evidence type="ECO:0000259" key="1">
    <source>
        <dbReference type="Pfam" id="PF00534"/>
    </source>
</evidence>
<accession>A0ABV5WV21</accession>
<dbReference type="PANTHER" id="PTHR45947:SF3">
    <property type="entry name" value="SULFOQUINOVOSYL TRANSFERASE SQD2"/>
    <property type="match status" value="1"/>
</dbReference>
<protein>
    <submittedName>
        <fullName evidence="3">Glycosyltransferase</fullName>
        <ecNumber evidence="3">2.4.-.-</ecNumber>
    </submittedName>
</protein>
<proteinExistence type="predicted"/>
<dbReference type="InterPro" id="IPR001296">
    <property type="entry name" value="Glyco_trans_1"/>
</dbReference>
<name>A0ABV5WV21_9LACO</name>
<dbReference type="GO" id="GO:0016757">
    <property type="term" value="F:glycosyltransferase activity"/>
    <property type="evidence" value="ECO:0007669"/>
    <property type="project" value="UniProtKB-KW"/>
</dbReference>
<reference evidence="3 4" key="1">
    <citation type="submission" date="2024-09" db="EMBL/GenBank/DDBJ databases">
        <authorList>
            <person name="Sun Q."/>
            <person name="Mori K."/>
        </authorList>
    </citation>
    <scope>NUCLEOTIDE SEQUENCE [LARGE SCALE GENOMIC DNA]</scope>
    <source>
        <strain evidence="3 4">TBRC 4576</strain>
    </source>
</reference>
<dbReference type="Pfam" id="PF13439">
    <property type="entry name" value="Glyco_transf_4"/>
    <property type="match status" value="1"/>
</dbReference>